<keyword evidence="1" id="KW-0813">Transport</keyword>
<dbReference type="GO" id="GO:0005432">
    <property type="term" value="F:calcium:sodium antiporter activity"/>
    <property type="evidence" value="ECO:0007669"/>
    <property type="project" value="TreeGrafter"/>
</dbReference>
<proteinExistence type="predicted"/>
<comment type="caution">
    <text evidence="4">The sequence shown here is derived from an EMBL/GenBank/DDBJ whole genome shotgun (WGS) entry which is preliminary data.</text>
</comment>
<gene>
    <name evidence="4" type="ORF">BIW11_12123</name>
</gene>
<evidence type="ECO:0000256" key="1">
    <source>
        <dbReference type="ARBA" id="ARBA00023065"/>
    </source>
</evidence>
<dbReference type="InterPro" id="IPR051171">
    <property type="entry name" value="CaCA"/>
</dbReference>
<dbReference type="OrthoDB" id="418484at2759"/>
<sequence>MADDSIECRLGQTPEGGLNADPKNMNTSGGPDRPRGRARNLGRASLPCKFSPVLVYLTILVCAMAACSASGVPPAKEDSNEVRIAYNPSVFSTVFAGVPYVKATPDATDKETSKESSATSEDYESADGYPSGFWTYLLRPGFAFQSDSQLTEATKNGTPVEKGKCKNGLILPVWSPVEPLSMGDRWARGLVYFLGLCYFFVGISIIADRFMAAIEVITSLE</sequence>
<evidence type="ECO:0000313" key="4">
    <source>
        <dbReference type="EMBL" id="OQR69661.1"/>
    </source>
</evidence>
<protein>
    <submittedName>
        <fullName evidence="4">Sodium/calcium exchanger 1-like</fullName>
    </submittedName>
</protein>
<evidence type="ECO:0000256" key="3">
    <source>
        <dbReference type="SAM" id="Phobius"/>
    </source>
</evidence>
<organism evidence="4 5">
    <name type="scientific">Tropilaelaps mercedesae</name>
    <dbReference type="NCBI Taxonomy" id="418985"/>
    <lineage>
        <taxon>Eukaryota</taxon>
        <taxon>Metazoa</taxon>
        <taxon>Ecdysozoa</taxon>
        <taxon>Arthropoda</taxon>
        <taxon>Chelicerata</taxon>
        <taxon>Arachnida</taxon>
        <taxon>Acari</taxon>
        <taxon>Parasitiformes</taxon>
        <taxon>Mesostigmata</taxon>
        <taxon>Gamasina</taxon>
        <taxon>Dermanyssoidea</taxon>
        <taxon>Laelapidae</taxon>
        <taxon>Tropilaelaps</taxon>
    </lineage>
</organism>
<keyword evidence="3" id="KW-0472">Membrane</keyword>
<feature type="transmembrane region" description="Helical" evidence="3">
    <location>
        <begin position="53"/>
        <end position="72"/>
    </location>
</feature>
<dbReference type="GO" id="GO:0042383">
    <property type="term" value="C:sarcolemma"/>
    <property type="evidence" value="ECO:0007669"/>
    <property type="project" value="TreeGrafter"/>
</dbReference>
<dbReference type="GO" id="GO:0098794">
    <property type="term" value="C:postsynapse"/>
    <property type="evidence" value="ECO:0007669"/>
    <property type="project" value="TreeGrafter"/>
</dbReference>
<reference evidence="4 5" key="1">
    <citation type="journal article" date="2017" name="Gigascience">
        <title>Draft genome of the honey bee ectoparasitic mite, Tropilaelaps mercedesae, is shaped by the parasitic life history.</title>
        <authorList>
            <person name="Dong X."/>
            <person name="Armstrong S.D."/>
            <person name="Xia D."/>
            <person name="Makepeace B.L."/>
            <person name="Darby A.C."/>
            <person name="Kadowaki T."/>
        </authorList>
    </citation>
    <scope>NUCLEOTIDE SEQUENCE [LARGE SCALE GENOMIC DNA]</scope>
    <source>
        <strain evidence="4">Wuxi-XJTLU</strain>
    </source>
</reference>
<dbReference type="GO" id="GO:0098703">
    <property type="term" value="P:calcium ion import across plasma membrane"/>
    <property type="evidence" value="ECO:0007669"/>
    <property type="project" value="TreeGrafter"/>
</dbReference>
<dbReference type="PANTHER" id="PTHR11878:SF65">
    <property type="entry name" value="NA_CA-EXCHANGE PROTEIN, ISOFORM G"/>
    <property type="match status" value="1"/>
</dbReference>
<dbReference type="InParanoid" id="A0A1V9X8E3"/>
<feature type="region of interest" description="Disordered" evidence="2">
    <location>
        <begin position="105"/>
        <end position="126"/>
    </location>
</feature>
<keyword evidence="3" id="KW-0812">Transmembrane</keyword>
<feature type="transmembrane region" description="Helical" evidence="3">
    <location>
        <begin position="189"/>
        <end position="207"/>
    </location>
</feature>
<accession>A0A1V9X8E3</accession>
<keyword evidence="5" id="KW-1185">Reference proteome</keyword>
<dbReference type="STRING" id="418985.A0A1V9X8E3"/>
<dbReference type="PANTHER" id="PTHR11878">
    <property type="entry name" value="SODIUM/CALCIUM EXCHANGER"/>
    <property type="match status" value="1"/>
</dbReference>
<feature type="region of interest" description="Disordered" evidence="2">
    <location>
        <begin position="1"/>
        <end position="38"/>
    </location>
</feature>
<dbReference type="EMBL" id="MNPL01020217">
    <property type="protein sequence ID" value="OQR69661.1"/>
    <property type="molecule type" value="Genomic_DNA"/>
</dbReference>
<name>A0A1V9X8E3_9ACAR</name>
<evidence type="ECO:0000313" key="5">
    <source>
        <dbReference type="Proteomes" id="UP000192247"/>
    </source>
</evidence>
<dbReference type="Proteomes" id="UP000192247">
    <property type="component" value="Unassembled WGS sequence"/>
</dbReference>
<keyword evidence="1" id="KW-0406">Ion transport</keyword>
<keyword evidence="3" id="KW-1133">Transmembrane helix</keyword>
<dbReference type="GO" id="GO:0030424">
    <property type="term" value="C:axon"/>
    <property type="evidence" value="ECO:0007669"/>
    <property type="project" value="TreeGrafter"/>
</dbReference>
<feature type="non-terminal residue" evidence="4">
    <location>
        <position position="221"/>
    </location>
</feature>
<dbReference type="AlphaFoldDB" id="A0A1V9X8E3"/>
<evidence type="ECO:0000256" key="2">
    <source>
        <dbReference type="SAM" id="MobiDB-lite"/>
    </source>
</evidence>